<dbReference type="InterPro" id="IPR038763">
    <property type="entry name" value="DHH_sf"/>
</dbReference>
<gene>
    <name evidence="1" type="ORF">NOR51B_196</name>
</gene>
<dbReference type="EMBL" id="DS999411">
    <property type="protein sequence ID" value="EED34259.1"/>
    <property type="molecule type" value="Genomic_DNA"/>
</dbReference>
<accession>B8KX40</accession>
<sequence length="317" mass="34244">MTAYDVFNGDADGICALLQLRQVDPRDATLVTGVKRDIALLQHVSATTGDQITVLDISLDKNRAALIEILEVGAEVFYCDHHYPGEIPEHPNLRALINTAPEVSTSALINGSLKGARAPWAVVGCFGDNLNATANKLAKTIEKPVDLNAWRELGVLLNYNGYGATVSDLHFDPGELFKRLLPHPSPDDFLAQDAALFETLQGGYEADMASAESSTRTVEDQAIAVIELPDEPWSRRVSGVYGNHLANLCPGRAHAVLTHRPGGFLVSVRAPLNNRQGADEVCRQFDTGGGRSAAAGINHLAEADLNRFVDALRAQYR</sequence>
<keyword evidence="2" id="KW-1185">Reference proteome</keyword>
<dbReference type="HOGENOM" id="CLU_873774_0_0_6"/>
<dbReference type="SUPFAM" id="SSF64182">
    <property type="entry name" value="DHH phosphoesterases"/>
    <property type="match status" value="1"/>
</dbReference>
<evidence type="ECO:0000313" key="2">
    <source>
        <dbReference type="Proteomes" id="UP000004699"/>
    </source>
</evidence>
<organism evidence="1 2">
    <name type="scientific">Luminiphilus syltensis NOR5-1B</name>
    <dbReference type="NCBI Taxonomy" id="565045"/>
    <lineage>
        <taxon>Bacteria</taxon>
        <taxon>Pseudomonadati</taxon>
        <taxon>Pseudomonadota</taxon>
        <taxon>Gammaproteobacteria</taxon>
        <taxon>Cellvibrionales</taxon>
        <taxon>Halieaceae</taxon>
        <taxon>Luminiphilus</taxon>
    </lineage>
</organism>
<dbReference type="eggNOG" id="COG0608">
    <property type="taxonomic scope" value="Bacteria"/>
</dbReference>
<proteinExistence type="predicted"/>
<reference evidence="2" key="1">
    <citation type="journal article" date="2013" name="BMC Microbiol.">
        <title>Taxonomy and evolution of bacteriochlorophyll a-containing members of the OM60/NOR5 clade of marine gammaproteobacteria: description of Luminiphilus syltensis gen. nov., sp. nov., reclassification of Haliea rubra as Pseudohaliea rubra gen. nov., comb. nov., and emendation of Chromatocurvus halotolerans.</title>
        <authorList>
            <person name="Spring S."/>
            <person name="Riedel T."/>
            <person name="Sproer C."/>
            <person name="Yan S."/>
            <person name="Harder J."/>
            <person name="Fuchs B.M."/>
        </authorList>
    </citation>
    <scope>NUCLEOTIDE SEQUENCE [LARGE SCALE GENOMIC DNA]</scope>
    <source>
        <strain evidence="2">NOR51-B</strain>
    </source>
</reference>
<dbReference type="RefSeq" id="WP_009019007.1">
    <property type="nucleotide sequence ID" value="NZ_DS999411.1"/>
</dbReference>
<dbReference type="AlphaFoldDB" id="B8KX40"/>
<name>B8KX40_9GAMM</name>
<evidence type="ECO:0000313" key="1">
    <source>
        <dbReference type="EMBL" id="EED34259.1"/>
    </source>
</evidence>
<dbReference type="Proteomes" id="UP000004699">
    <property type="component" value="Unassembled WGS sequence"/>
</dbReference>
<dbReference type="STRING" id="565045.NOR51B_196"/>
<dbReference type="OrthoDB" id="5429547at2"/>
<protein>
    <submittedName>
        <fullName evidence="1">Phosphoesterase, dhha1</fullName>
    </submittedName>
</protein>